<evidence type="ECO:0000313" key="2">
    <source>
        <dbReference type="EMBL" id="TKA62627.1"/>
    </source>
</evidence>
<organism evidence="3 4">
    <name type="scientific">Cryomyces minteri</name>
    <dbReference type="NCBI Taxonomy" id="331657"/>
    <lineage>
        <taxon>Eukaryota</taxon>
        <taxon>Fungi</taxon>
        <taxon>Dikarya</taxon>
        <taxon>Ascomycota</taxon>
        <taxon>Pezizomycotina</taxon>
        <taxon>Dothideomycetes</taxon>
        <taxon>Dothideomycetes incertae sedis</taxon>
        <taxon>Cryomyces</taxon>
    </lineage>
</organism>
<dbReference type="SUPFAM" id="SSF51735">
    <property type="entry name" value="NAD(P)-binding Rossmann-fold domains"/>
    <property type="match status" value="1"/>
</dbReference>
<proteinExistence type="predicted"/>
<keyword evidence="1" id="KW-0560">Oxidoreductase</keyword>
<dbReference type="Gene3D" id="3.40.50.720">
    <property type="entry name" value="NAD(P)-binding Rossmann-like Domain"/>
    <property type="match status" value="1"/>
</dbReference>
<evidence type="ECO:0000256" key="1">
    <source>
        <dbReference type="ARBA" id="ARBA00023002"/>
    </source>
</evidence>
<dbReference type="EMBL" id="NAJN01001530">
    <property type="protein sequence ID" value="TKA62627.1"/>
    <property type="molecule type" value="Genomic_DNA"/>
</dbReference>
<evidence type="ECO:0000313" key="4">
    <source>
        <dbReference type="Proteomes" id="UP000308768"/>
    </source>
</evidence>
<dbReference type="EMBL" id="NAJN01000595">
    <property type="protein sequence ID" value="TKA71077.1"/>
    <property type="molecule type" value="Genomic_DNA"/>
</dbReference>
<dbReference type="PANTHER" id="PTHR43157">
    <property type="entry name" value="PHOSPHATIDYLINOSITOL-GLYCAN BIOSYNTHESIS CLASS F PROTEIN-RELATED"/>
    <property type="match status" value="1"/>
</dbReference>
<reference evidence="3 4" key="1">
    <citation type="submission" date="2017-03" db="EMBL/GenBank/DDBJ databases">
        <title>Genomes of endolithic fungi from Antarctica.</title>
        <authorList>
            <person name="Coleine C."/>
            <person name="Masonjones S."/>
            <person name="Stajich J.E."/>
        </authorList>
    </citation>
    <scope>NUCLEOTIDE SEQUENCE [LARGE SCALE GENOMIC DNA]</scope>
    <source>
        <strain evidence="3 4">CCFEE 5187</strain>
    </source>
</reference>
<sequence length="333" mass="36812">MDFAILRRFFYSQFFVTPPYPSPSTAPYYDCTGKTIIVTGANVGLGKEAARHFVKLGAERVILGVRSVEKGQAAKQDIEESENRPGVVEVWSLDLLNYESVKEFAKKVEGLKRLDSIVENAGIATYDFKLVEGNEATITTNVVSTFLLAFLVLPKLKETAQKFNVTPNLTIVSSEVHFMTTIAAERAAAGPAGLFAALNDKSVANMSDRYNVSKLLEVFTVRELCATRAKDPYPVTINYLNPGLCHSELMREVGLGGYIFKLLVARTTEVGSRTLVHAGLAPHDTHGQYLSDSHIDPPSKFVRSDEGAQVQRQVWEELSRKLEEIEPGVLRNI</sequence>
<evidence type="ECO:0000313" key="3">
    <source>
        <dbReference type="EMBL" id="TKA71077.1"/>
    </source>
</evidence>
<name>A0A4U0X5R7_9PEZI</name>
<dbReference type="PANTHER" id="PTHR43157:SF31">
    <property type="entry name" value="PHOSPHATIDYLINOSITOL-GLYCAN BIOSYNTHESIS CLASS F PROTEIN"/>
    <property type="match status" value="1"/>
</dbReference>
<comment type="caution">
    <text evidence="3">The sequence shown here is derived from an EMBL/GenBank/DDBJ whole genome shotgun (WGS) entry which is preliminary data.</text>
</comment>
<gene>
    <name evidence="3" type="ORF">B0A49_07112</name>
    <name evidence="2" type="ORF">B0A49_09840</name>
</gene>
<dbReference type="Proteomes" id="UP000308768">
    <property type="component" value="Unassembled WGS sequence"/>
</dbReference>
<keyword evidence="4" id="KW-1185">Reference proteome</keyword>
<dbReference type="GO" id="GO:0016491">
    <property type="term" value="F:oxidoreductase activity"/>
    <property type="evidence" value="ECO:0007669"/>
    <property type="project" value="UniProtKB-KW"/>
</dbReference>
<protein>
    <submittedName>
        <fullName evidence="3">Uncharacterized protein</fullName>
    </submittedName>
</protein>
<accession>A0A4U0X5R7</accession>
<dbReference type="Pfam" id="PF00106">
    <property type="entry name" value="adh_short"/>
    <property type="match status" value="1"/>
</dbReference>
<dbReference type="InterPro" id="IPR036291">
    <property type="entry name" value="NAD(P)-bd_dom_sf"/>
</dbReference>
<dbReference type="AlphaFoldDB" id="A0A4U0X5R7"/>
<dbReference type="OrthoDB" id="542013at2759"/>
<dbReference type="STRING" id="331657.A0A4U0X5R7"/>
<dbReference type="InterPro" id="IPR002347">
    <property type="entry name" value="SDR_fam"/>
</dbReference>
<dbReference type="PRINTS" id="PR00081">
    <property type="entry name" value="GDHRDH"/>
</dbReference>